<protein>
    <recommendedName>
        <fullName evidence="6 7">Thioredoxin</fullName>
    </recommendedName>
</protein>
<evidence type="ECO:0000256" key="8">
    <source>
        <dbReference type="PIRSR" id="PIRSR000077-1"/>
    </source>
</evidence>
<dbReference type="Gene3D" id="3.40.30.10">
    <property type="entry name" value="Glutaredoxin"/>
    <property type="match status" value="1"/>
</dbReference>
<dbReference type="EMBL" id="PFEL01000049">
    <property type="protein sequence ID" value="PJE69186.1"/>
    <property type="molecule type" value="Genomic_DNA"/>
</dbReference>
<dbReference type="FunFam" id="3.40.30.10:FF:000001">
    <property type="entry name" value="Thioredoxin"/>
    <property type="match status" value="1"/>
</dbReference>
<reference evidence="12" key="1">
    <citation type="submission" date="2017-09" db="EMBL/GenBank/DDBJ databases">
        <title>Depth-based differentiation of microbial function through sediment-hosted aquifers and enrichment of novel symbionts in the deep terrestrial subsurface.</title>
        <authorList>
            <person name="Probst A.J."/>
            <person name="Ladd B."/>
            <person name="Jarett J.K."/>
            <person name="Geller-Mcgrath D.E."/>
            <person name="Sieber C.M.K."/>
            <person name="Emerson J.B."/>
            <person name="Anantharaman K."/>
            <person name="Thomas B.C."/>
            <person name="Malmstrom R."/>
            <person name="Stieglmeier M."/>
            <person name="Klingl A."/>
            <person name="Woyke T."/>
            <person name="Ryan C.M."/>
            <person name="Banfield J.F."/>
        </authorList>
    </citation>
    <scope>NUCLEOTIDE SEQUENCE [LARGE SCALE GENOMIC DNA]</scope>
</reference>
<feature type="site" description="Deprotonates C-terminal active site Cys" evidence="8">
    <location>
        <position position="25"/>
    </location>
</feature>
<feature type="active site" description="Nucleophile" evidence="8">
    <location>
        <position position="34"/>
    </location>
</feature>
<dbReference type="PROSITE" id="PS51352">
    <property type="entry name" value="THIOREDOXIN_2"/>
    <property type="match status" value="1"/>
</dbReference>
<dbReference type="Proteomes" id="UP000229500">
    <property type="component" value="Unassembled WGS sequence"/>
</dbReference>
<dbReference type="SUPFAM" id="SSF52833">
    <property type="entry name" value="Thioredoxin-like"/>
    <property type="match status" value="1"/>
</dbReference>
<feature type="active site" description="Nucleophile" evidence="8">
    <location>
        <position position="31"/>
    </location>
</feature>
<dbReference type="PANTHER" id="PTHR45663:SF11">
    <property type="entry name" value="GEO12009P1"/>
    <property type="match status" value="1"/>
</dbReference>
<keyword evidence="3" id="KW-0249">Electron transport</keyword>
<evidence type="ECO:0000313" key="12">
    <source>
        <dbReference type="Proteomes" id="UP000229500"/>
    </source>
</evidence>
<dbReference type="InterPro" id="IPR005746">
    <property type="entry name" value="Thioredoxin"/>
</dbReference>
<dbReference type="NCBIfam" id="TIGR01068">
    <property type="entry name" value="thioredoxin"/>
    <property type="match status" value="1"/>
</dbReference>
<evidence type="ECO:0000256" key="1">
    <source>
        <dbReference type="ARBA" id="ARBA00008987"/>
    </source>
</evidence>
<dbReference type="PIRSF" id="PIRSF000077">
    <property type="entry name" value="Thioredoxin"/>
    <property type="match status" value="1"/>
</dbReference>
<gene>
    <name evidence="11" type="primary">trxA</name>
    <name evidence="11" type="ORF">COU96_01140</name>
</gene>
<name>A0A2M8L5W0_9BACT</name>
<keyword evidence="5 9" id="KW-0676">Redox-active center</keyword>
<evidence type="ECO:0000256" key="2">
    <source>
        <dbReference type="ARBA" id="ARBA00022448"/>
    </source>
</evidence>
<evidence type="ECO:0000256" key="4">
    <source>
        <dbReference type="ARBA" id="ARBA00023157"/>
    </source>
</evidence>
<dbReference type="PRINTS" id="PR00421">
    <property type="entry name" value="THIOREDOXIN"/>
</dbReference>
<dbReference type="GO" id="GO:0005829">
    <property type="term" value="C:cytosol"/>
    <property type="evidence" value="ECO:0007669"/>
    <property type="project" value="TreeGrafter"/>
</dbReference>
<dbReference type="GO" id="GO:0015035">
    <property type="term" value="F:protein-disulfide reductase activity"/>
    <property type="evidence" value="ECO:0007669"/>
    <property type="project" value="UniProtKB-UniRule"/>
</dbReference>
<evidence type="ECO:0000256" key="7">
    <source>
        <dbReference type="PIRNR" id="PIRNR000077"/>
    </source>
</evidence>
<proteinExistence type="inferred from homology"/>
<evidence type="ECO:0000313" key="11">
    <source>
        <dbReference type="EMBL" id="PJE69186.1"/>
    </source>
</evidence>
<dbReference type="CDD" id="cd02947">
    <property type="entry name" value="TRX_family"/>
    <property type="match status" value="1"/>
</dbReference>
<evidence type="ECO:0000256" key="9">
    <source>
        <dbReference type="PIRSR" id="PIRSR000077-4"/>
    </source>
</evidence>
<keyword evidence="2" id="KW-0813">Transport</keyword>
<comment type="caution">
    <text evidence="11">The sequence shown here is derived from an EMBL/GenBank/DDBJ whole genome shotgun (WGS) entry which is preliminary data.</text>
</comment>
<evidence type="ECO:0000259" key="10">
    <source>
        <dbReference type="PROSITE" id="PS51352"/>
    </source>
</evidence>
<evidence type="ECO:0000256" key="3">
    <source>
        <dbReference type="ARBA" id="ARBA00022982"/>
    </source>
</evidence>
<feature type="domain" description="Thioredoxin" evidence="10">
    <location>
        <begin position="1"/>
        <end position="105"/>
    </location>
</feature>
<dbReference type="PANTHER" id="PTHR45663">
    <property type="entry name" value="GEO12009P1"/>
    <property type="match status" value="1"/>
</dbReference>
<feature type="site" description="Contributes to redox potential value" evidence="8">
    <location>
        <position position="33"/>
    </location>
</feature>
<sequence>MAEIALTDQNFEKEVLDSDLPVLVDFYGEWCQPCKLLAPIISQVAKDLDGRVKIGKLDVDKNPQTAQKYGVMGIPTMIFFKDGKEVKRIVGLRNKENLINELELT</sequence>
<evidence type="ECO:0000256" key="5">
    <source>
        <dbReference type="ARBA" id="ARBA00023284"/>
    </source>
</evidence>
<organism evidence="11 12">
    <name type="scientific">Candidatus Shapirobacteria bacterium CG10_big_fil_rev_8_21_14_0_10_38_14</name>
    <dbReference type="NCBI Taxonomy" id="1974483"/>
    <lineage>
        <taxon>Bacteria</taxon>
        <taxon>Candidatus Shapironibacteriota</taxon>
    </lineage>
</organism>
<keyword evidence="4 9" id="KW-1015">Disulfide bond</keyword>
<dbReference type="InterPro" id="IPR036249">
    <property type="entry name" value="Thioredoxin-like_sf"/>
</dbReference>
<dbReference type="InterPro" id="IPR013766">
    <property type="entry name" value="Thioredoxin_domain"/>
</dbReference>
<evidence type="ECO:0000256" key="6">
    <source>
        <dbReference type="NCBIfam" id="TIGR01068"/>
    </source>
</evidence>
<dbReference type="AlphaFoldDB" id="A0A2M8L5W0"/>
<dbReference type="Pfam" id="PF00085">
    <property type="entry name" value="Thioredoxin"/>
    <property type="match status" value="1"/>
</dbReference>
<feature type="disulfide bond" description="Redox-active" evidence="9">
    <location>
        <begin position="31"/>
        <end position="34"/>
    </location>
</feature>
<comment type="similarity">
    <text evidence="1 7">Belongs to the thioredoxin family.</text>
</comment>
<accession>A0A2M8L5W0</accession>
<dbReference type="GO" id="GO:0045454">
    <property type="term" value="P:cell redox homeostasis"/>
    <property type="evidence" value="ECO:0007669"/>
    <property type="project" value="TreeGrafter"/>
</dbReference>
<feature type="site" description="Contributes to redox potential value" evidence="8">
    <location>
        <position position="32"/>
    </location>
</feature>